<dbReference type="CDD" id="cd23703">
    <property type="entry name" value="mS26_PET12"/>
    <property type="match status" value="1"/>
</dbReference>
<protein>
    <submittedName>
        <fullName evidence="2">Uncharacterized protein</fullName>
    </submittedName>
</protein>
<dbReference type="EMBL" id="JBBWRZ010000004">
    <property type="protein sequence ID" value="KAK8237792.1"/>
    <property type="molecule type" value="Genomic_DNA"/>
</dbReference>
<evidence type="ECO:0000313" key="3">
    <source>
        <dbReference type="Proteomes" id="UP001492380"/>
    </source>
</evidence>
<evidence type="ECO:0000256" key="1">
    <source>
        <dbReference type="SAM" id="MobiDB-lite"/>
    </source>
</evidence>
<reference evidence="2 3" key="1">
    <citation type="submission" date="2024-04" db="EMBL/GenBank/DDBJ databases">
        <title>Phyllosticta paracitricarpa is synonymous to the EU quarantine fungus P. citricarpa based on phylogenomic analyses.</title>
        <authorList>
            <consortium name="Lawrence Berkeley National Laboratory"/>
            <person name="Van Ingen-Buijs V.A."/>
            <person name="Van Westerhoven A.C."/>
            <person name="Haridas S."/>
            <person name="Skiadas P."/>
            <person name="Martin F."/>
            <person name="Groenewald J.Z."/>
            <person name="Crous P.W."/>
            <person name="Seidl M.F."/>
        </authorList>
    </citation>
    <scope>NUCLEOTIDE SEQUENCE [LARGE SCALE GENOMIC DNA]</scope>
    <source>
        <strain evidence="2 3">CBS 123374</strain>
    </source>
</reference>
<sequence length="326" mass="36348">MPPPKPGTFYSLAHRCSSCANSSIPRRAFTSSAVSRATPAEPESKPEATPEAPMATSQIPPESPRYIDIPIQKQIKATKAPIIKGALPVPRNIFVTRSEIPKHTEEFIASATREPAREPITTGQHVAKTKYKAKLANIRRRSLRVGIANLHRRKERSDSKWATRGATRQEAQRALLSAPEPLDEQLTKTSVIKAVRNLMRGPRGRRTDAESTAIKRWNAERRQMMKTAERNDQLHTLYMHARDFIVTEEQLASKIDQVFGTEDHPADFYGHGGSTTFGRSIWAKDAPKNVSQMIGLRNQTAIKTDATVATHHRILKIAEELTGGKI</sequence>
<gene>
    <name evidence="2" type="ORF">HDK90DRAFT_204372</name>
</gene>
<comment type="caution">
    <text evidence="2">The sequence shown here is derived from an EMBL/GenBank/DDBJ whole genome shotgun (WGS) entry which is preliminary data.</text>
</comment>
<dbReference type="Pfam" id="PF26163">
    <property type="entry name" value="mS26"/>
    <property type="match status" value="1"/>
</dbReference>
<dbReference type="Proteomes" id="UP001492380">
    <property type="component" value="Unassembled WGS sequence"/>
</dbReference>
<name>A0ABR1YSX8_9PEZI</name>
<keyword evidence="3" id="KW-1185">Reference proteome</keyword>
<proteinExistence type="predicted"/>
<evidence type="ECO:0000313" key="2">
    <source>
        <dbReference type="EMBL" id="KAK8237792.1"/>
    </source>
</evidence>
<accession>A0ABR1YSX8</accession>
<feature type="region of interest" description="Disordered" evidence="1">
    <location>
        <begin position="30"/>
        <end position="65"/>
    </location>
</feature>
<dbReference type="InterPro" id="IPR058940">
    <property type="entry name" value="mS26_fungi"/>
</dbReference>
<organism evidence="2 3">
    <name type="scientific">Phyllosticta capitalensis</name>
    <dbReference type="NCBI Taxonomy" id="121624"/>
    <lineage>
        <taxon>Eukaryota</taxon>
        <taxon>Fungi</taxon>
        <taxon>Dikarya</taxon>
        <taxon>Ascomycota</taxon>
        <taxon>Pezizomycotina</taxon>
        <taxon>Dothideomycetes</taxon>
        <taxon>Dothideomycetes incertae sedis</taxon>
        <taxon>Botryosphaeriales</taxon>
        <taxon>Phyllostictaceae</taxon>
        <taxon>Phyllosticta</taxon>
    </lineage>
</organism>